<dbReference type="Gene3D" id="3.90.1200.10">
    <property type="match status" value="1"/>
</dbReference>
<proteinExistence type="predicted"/>
<evidence type="ECO:0000313" key="3">
    <source>
        <dbReference type="EMBL" id="JAS97308.1"/>
    </source>
</evidence>
<dbReference type="SMART" id="SM00587">
    <property type="entry name" value="CHK"/>
    <property type="match status" value="1"/>
</dbReference>
<protein>
    <recommendedName>
        <fullName evidence="1">CHK kinase-like domain-containing protein</fullName>
    </recommendedName>
</protein>
<dbReference type="AlphaFoldDB" id="A0A1B6JDW9"/>
<dbReference type="EMBL" id="GECU01037221">
    <property type="protein sequence ID" value="JAS70485.1"/>
    <property type="molecule type" value="Transcribed_RNA"/>
</dbReference>
<dbReference type="Pfam" id="PF02958">
    <property type="entry name" value="EcKL"/>
    <property type="match status" value="1"/>
</dbReference>
<name>A0A1B6JDW9_9HEMI</name>
<sequence>MAHQLPSWLDEKFVASALQGGEEKEPKVKVLNFHCSPAVPLGENYQSSLHKIQVEYSSGDSEKQSVSLLVKSPIAHGFVAGFQGFQDPFTKEQTIYNELLSKIYKKINYQFGPRSFYSPVKSVLVMQDLKEDGYIMCDRTKQLDFAHCIKVMKTIASFHATSVVIQHEEPKFVESISEETMYRDDSPIGGFVKMMIVPVLKMVGDMLNNIEGCEKYANLIFNKMENVWSSSLERFKPKVKGLNVLTHGDLWINNILFKHDDTGEIVDVKFIDYPVVRYTSPATDLAFFIWSSANEEVRENKLEELCEVYIETLNSTLEQLGSEERLTTDELKEDLRLMKDWLLFVICQFVPMVLSNPADAFDVSELSEQDILDPTQAMFIKMIQGKAFQSALPTILRQYEAWLS</sequence>
<dbReference type="PANTHER" id="PTHR11012">
    <property type="entry name" value="PROTEIN KINASE-LIKE DOMAIN-CONTAINING"/>
    <property type="match status" value="1"/>
</dbReference>
<dbReference type="SUPFAM" id="SSF56112">
    <property type="entry name" value="Protein kinase-like (PK-like)"/>
    <property type="match status" value="1"/>
</dbReference>
<evidence type="ECO:0000313" key="4">
    <source>
        <dbReference type="EMBL" id="JAT06006.1"/>
    </source>
</evidence>
<evidence type="ECO:0000313" key="2">
    <source>
        <dbReference type="EMBL" id="JAS70485.1"/>
    </source>
</evidence>
<dbReference type="PANTHER" id="PTHR11012:SF56">
    <property type="entry name" value="CHK KINASE-LIKE DOMAIN-CONTAINING PROTEIN-RELATED"/>
    <property type="match status" value="1"/>
</dbReference>
<feature type="domain" description="CHK kinase-like" evidence="1">
    <location>
        <begin position="124"/>
        <end position="319"/>
    </location>
</feature>
<dbReference type="InterPro" id="IPR015897">
    <property type="entry name" value="CHK_kinase-like"/>
</dbReference>
<dbReference type="InterPro" id="IPR011009">
    <property type="entry name" value="Kinase-like_dom_sf"/>
</dbReference>
<organism evidence="3">
    <name type="scientific">Homalodisca liturata</name>
    <dbReference type="NCBI Taxonomy" id="320908"/>
    <lineage>
        <taxon>Eukaryota</taxon>
        <taxon>Metazoa</taxon>
        <taxon>Ecdysozoa</taxon>
        <taxon>Arthropoda</taxon>
        <taxon>Hexapoda</taxon>
        <taxon>Insecta</taxon>
        <taxon>Pterygota</taxon>
        <taxon>Neoptera</taxon>
        <taxon>Paraneoptera</taxon>
        <taxon>Hemiptera</taxon>
        <taxon>Auchenorrhyncha</taxon>
        <taxon>Membracoidea</taxon>
        <taxon>Cicadellidae</taxon>
        <taxon>Cicadellinae</taxon>
        <taxon>Proconiini</taxon>
        <taxon>Homalodisca</taxon>
    </lineage>
</organism>
<reference evidence="3" key="1">
    <citation type="submission" date="2015-11" db="EMBL/GenBank/DDBJ databases">
        <title>De novo transcriptome assembly of four potential Pierce s Disease insect vectors from Arizona vineyards.</title>
        <authorList>
            <person name="Tassone E.E."/>
        </authorList>
    </citation>
    <scope>NUCLEOTIDE SEQUENCE</scope>
</reference>
<dbReference type="EMBL" id="GECU01010398">
    <property type="protein sequence ID" value="JAS97308.1"/>
    <property type="molecule type" value="Transcribed_RNA"/>
</dbReference>
<dbReference type="InterPro" id="IPR004119">
    <property type="entry name" value="EcKL"/>
</dbReference>
<evidence type="ECO:0000259" key="1">
    <source>
        <dbReference type="SMART" id="SM00587"/>
    </source>
</evidence>
<accession>A0A1B6JDW9</accession>
<gene>
    <name evidence="2" type="ORF">g.34909</name>
    <name evidence="3" type="ORF">g.34911</name>
    <name evidence="4" type="ORF">g.34913</name>
</gene>
<dbReference type="EMBL" id="GECU01001701">
    <property type="protein sequence ID" value="JAT06006.1"/>
    <property type="molecule type" value="Transcribed_RNA"/>
</dbReference>